<evidence type="ECO:0000313" key="1">
    <source>
        <dbReference type="EMBL" id="CAG8441696.1"/>
    </source>
</evidence>
<comment type="caution">
    <text evidence="1">The sequence shown here is derived from an EMBL/GenBank/DDBJ whole genome shotgun (WGS) entry which is preliminary data.</text>
</comment>
<name>A0ACA9JY10_9GLOM</name>
<proteinExistence type="predicted"/>
<sequence length="67" mass="8222">MKECLNKESVKRPSAKEIYERITNWKNYENLILELEKFEEKLKNTHKFNDDDLPVYSYEFTSESWKT</sequence>
<dbReference type="EMBL" id="CAJVPW010000066">
    <property type="protein sequence ID" value="CAG8441696.1"/>
    <property type="molecule type" value="Genomic_DNA"/>
</dbReference>
<keyword evidence="2" id="KW-1185">Reference proteome</keyword>
<organism evidence="1 2">
    <name type="scientific">Cetraspora pellucida</name>
    <dbReference type="NCBI Taxonomy" id="1433469"/>
    <lineage>
        <taxon>Eukaryota</taxon>
        <taxon>Fungi</taxon>
        <taxon>Fungi incertae sedis</taxon>
        <taxon>Mucoromycota</taxon>
        <taxon>Glomeromycotina</taxon>
        <taxon>Glomeromycetes</taxon>
        <taxon>Diversisporales</taxon>
        <taxon>Gigasporaceae</taxon>
        <taxon>Cetraspora</taxon>
    </lineage>
</organism>
<protein>
    <submittedName>
        <fullName evidence="1">3682_t:CDS:1</fullName>
    </submittedName>
</protein>
<dbReference type="Proteomes" id="UP000789366">
    <property type="component" value="Unassembled WGS sequence"/>
</dbReference>
<gene>
    <name evidence="1" type="ORF">SPELUC_LOCUS224</name>
</gene>
<accession>A0ACA9JY10</accession>
<evidence type="ECO:0000313" key="2">
    <source>
        <dbReference type="Proteomes" id="UP000789366"/>
    </source>
</evidence>
<reference evidence="1" key="1">
    <citation type="submission" date="2021-06" db="EMBL/GenBank/DDBJ databases">
        <authorList>
            <person name="Kallberg Y."/>
            <person name="Tangrot J."/>
            <person name="Rosling A."/>
        </authorList>
    </citation>
    <scope>NUCLEOTIDE SEQUENCE</scope>
    <source>
        <strain evidence="1">28 12/20/2015</strain>
    </source>
</reference>